<dbReference type="SUPFAM" id="SSF51344">
    <property type="entry name" value="Epsilon subunit of F1F0-ATP synthase N-terminal domain"/>
    <property type="match status" value="1"/>
</dbReference>
<accession>A0A5Q6S0C0</accession>
<comment type="caution">
    <text evidence="12">The sequence shown here is derived from an EMBL/GenBank/DDBJ whole genome shotgun (WGS) entry which is preliminary data.</text>
</comment>
<evidence type="ECO:0000256" key="6">
    <source>
        <dbReference type="ARBA" id="ARBA00023196"/>
    </source>
</evidence>
<dbReference type="InterPro" id="IPR001469">
    <property type="entry name" value="ATP_synth_F1_dsu/esu"/>
</dbReference>
<dbReference type="NCBIfam" id="NF009977">
    <property type="entry name" value="PRK13442.1"/>
    <property type="match status" value="1"/>
</dbReference>
<reference evidence="12 13" key="1">
    <citation type="submission" date="2019-09" db="EMBL/GenBank/DDBJ databases">
        <title>Mumia zhuanghuii sp. nov. isolated from the intestinal contents of plateau pika (Ochotona curzoniae) in the Qinghai-Tibet plateau of China.</title>
        <authorList>
            <person name="Tian Z."/>
        </authorList>
    </citation>
    <scope>NUCLEOTIDE SEQUENCE [LARGE SCALE GENOMIC DNA]</scope>
    <source>
        <strain evidence="13">350</strain>
    </source>
</reference>
<dbReference type="GO" id="GO:0005524">
    <property type="term" value="F:ATP binding"/>
    <property type="evidence" value="ECO:0007669"/>
    <property type="project" value="UniProtKB-UniRule"/>
</dbReference>
<comment type="similarity">
    <text evidence="2 8 9">Belongs to the ATPase epsilon chain family.</text>
</comment>
<dbReference type="AlphaFoldDB" id="A0A5Q6S0C0"/>
<comment type="subcellular location">
    <subcellularLocation>
        <location evidence="1 8">Cell membrane</location>
        <topology evidence="1 8">Peripheral membrane protein</topology>
    </subcellularLocation>
</comment>
<dbReference type="PANTHER" id="PTHR13822:SF10">
    <property type="entry name" value="ATP SYNTHASE EPSILON CHAIN, CHLOROPLASTIC"/>
    <property type="match status" value="1"/>
</dbReference>
<feature type="domain" description="ATP synthase F1 complex delta/epsilon subunit N-terminal" evidence="11">
    <location>
        <begin position="5"/>
        <end position="84"/>
    </location>
</feature>
<dbReference type="NCBIfam" id="TIGR01216">
    <property type="entry name" value="ATP_synt_epsi"/>
    <property type="match status" value="1"/>
</dbReference>
<evidence type="ECO:0000256" key="5">
    <source>
        <dbReference type="ARBA" id="ARBA00023136"/>
    </source>
</evidence>
<evidence type="ECO:0000256" key="4">
    <source>
        <dbReference type="ARBA" id="ARBA00023065"/>
    </source>
</evidence>
<dbReference type="PANTHER" id="PTHR13822">
    <property type="entry name" value="ATP SYNTHASE DELTA/EPSILON CHAIN"/>
    <property type="match status" value="1"/>
</dbReference>
<evidence type="ECO:0000313" key="13">
    <source>
        <dbReference type="Proteomes" id="UP000307768"/>
    </source>
</evidence>
<dbReference type="Proteomes" id="UP000307768">
    <property type="component" value="Unassembled WGS sequence"/>
</dbReference>
<dbReference type="CDD" id="cd12152">
    <property type="entry name" value="F1-ATPase_delta"/>
    <property type="match status" value="1"/>
</dbReference>
<dbReference type="Gene3D" id="2.60.15.10">
    <property type="entry name" value="F0F1 ATP synthase delta/epsilon subunit, N-terminal"/>
    <property type="match status" value="1"/>
</dbReference>
<comment type="function">
    <text evidence="8">Produces ATP from ADP in the presence of a proton gradient across the membrane.</text>
</comment>
<evidence type="ECO:0000256" key="3">
    <source>
        <dbReference type="ARBA" id="ARBA00022448"/>
    </source>
</evidence>
<proteinExistence type="inferred from homology"/>
<feature type="coiled-coil region" evidence="10">
    <location>
        <begin position="92"/>
        <end position="129"/>
    </location>
</feature>
<dbReference type="RefSeq" id="WP_149769327.1">
    <property type="nucleotide sequence ID" value="NZ_VDFQ02000002.1"/>
</dbReference>
<evidence type="ECO:0000259" key="11">
    <source>
        <dbReference type="Pfam" id="PF02823"/>
    </source>
</evidence>
<keyword evidence="8" id="KW-0375">Hydrogen ion transport</keyword>
<dbReference type="GO" id="GO:0045259">
    <property type="term" value="C:proton-transporting ATP synthase complex"/>
    <property type="evidence" value="ECO:0007669"/>
    <property type="project" value="UniProtKB-KW"/>
</dbReference>
<dbReference type="EMBL" id="VDFQ02000002">
    <property type="protein sequence ID" value="KAA1423808.1"/>
    <property type="molecule type" value="Genomic_DNA"/>
</dbReference>
<dbReference type="GO" id="GO:0046933">
    <property type="term" value="F:proton-transporting ATP synthase activity, rotational mechanism"/>
    <property type="evidence" value="ECO:0007669"/>
    <property type="project" value="UniProtKB-UniRule"/>
</dbReference>
<keyword evidence="10" id="KW-0175">Coiled coil</keyword>
<evidence type="ECO:0000256" key="7">
    <source>
        <dbReference type="ARBA" id="ARBA00023310"/>
    </source>
</evidence>
<protein>
    <recommendedName>
        <fullName evidence="8">ATP synthase epsilon chain</fullName>
    </recommendedName>
    <alternativeName>
        <fullName evidence="8">ATP synthase F1 sector epsilon subunit</fullName>
    </alternativeName>
    <alternativeName>
        <fullName evidence="8">F-ATPase epsilon subunit</fullName>
    </alternativeName>
</protein>
<keyword evidence="3 8" id="KW-0813">Transport</keyword>
<evidence type="ECO:0000256" key="8">
    <source>
        <dbReference type="HAMAP-Rule" id="MF_00530"/>
    </source>
</evidence>
<evidence type="ECO:0000256" key="2">
    <source>
        <dbReference type="ARBA" id="ARBA00005712"/>
    </source>
</evidence>
<dbReference type="HAMAP" id="MF_00530">
    <property type="entry name" value="ATP_synth_epsil_bac"/>
    <property type="match status" value="1"/>
</dbReference>
<dbReference type="Pfam" id="PF02823">
    <property type="entry name" value="ATP-synt_DE_N"/>
    <property type="match status" value="1"/>
</dbReference>
<keyword evidence="8" id="KW-1003">Cell membrane</keyword>
<name>A0A5Q6S0C0_9ACTN</name>
<organism evidence="12 13">
    <name type="scientific">Mumia zhuanghuii</name>
    <dbReference type="NCBI Taxonomy" id="2585211"/>
    <lineage>
        <taxon>Bacteria</taxon>
        <taxon>Bacillati</taxon>
        <taxon>Actinomycetota</taxon>
        <taxon>Actinomycetes</taxon>
        <taxon>Propionibacteriales</taxon>
        <taxon>Nocardioidaceae</taxon>
        <taxon>Mumia</taxon>
    </lineage>
</organism>
<evidence type="ECO:0000256" key="9">
    <source>
        <dbReference type="RuleBase" id="RU003656"/>
    </source>
</evidence>
<evidence type="ECO:0000313" key="12">
    <source>
        <dbReference type="EMBL" id="KAA1423808.1"/>
    </source>
</evidence>
<keyword evidence="5 8" id="KW-0472">Membrane</keyword>
<evidence type="ECO:0000256" key="10">
    <source>
        <dbReference type="SAM" id="Coils"/>
    </source>
</evidence>
<dbReference type="OrthoDB" id="9791445at2"/>
<keyword evidence="6 8" id="KW-0139">CF(1)</keyword>
<dbReference type="GO" id="GO:0005886">
    <property type="term" value="C:plasma membrane"/>
    <property type="evidence" value="ECO:0007669"/>
    <property type="project" value="UniProtKB-SubCell"/>
</dbReference>
<evidence type="ECO:0000256" key="1">
    <source>
        <dbReference type="ARBA" id="ARBA00004202"/>
    </source>
</evidence>
<dbReference type="InterPro" id="IPR020546">
    <property type="entry name" value="ATP_synth_F1_dsu/esu_N"/>
</dbReference>
<dbReference type="InterPro" id="IPR036771">
    <property type="entry name" value="ATPsynth_dsu/esu_N"/>
</dbReference>
<sequence length="131" mass="14031">MAGTLHVELVSADQLLWSGEATSLLARTLEGDIGILPGHAPVMSLLADGVVEIDTEDNETWVAAVDSGFLSVAQDRVSILAESAEMSHDIDLERAKQELARVHAEGANDEEAAEEVRRLEARIRAVELASS</sequence>
<gene>
    <name evidence="8" type="primary">atpC</name>
    <name evidence="12" type="ORF">FE697_009605</name>
</gene>
<keyword evidence="4 8" id="KW-0406">Ion transport</keyword>
<keyword evidence="7 8" id="KW-0066">ATP synthesis</keyword>
<comment type="subunit">
    <text evidence="8 9">F-type ATPases have 2 components, CF(1) - the catalytic core - and CF(0) - the membrane proton channel. CF(1) has five subunits: alpha(3), beta(3), gamma(1), delta(1), epsilon(1). CF(0) has three main subunits: a, b and c.</text>
</comment>